<evidence type="ECO:0000256" key="1">
    <source>
        <dbReference type="ARBA" id="ARBA00023015"/>
    </source>
</evidence>
<dbReference type="SMART" id="SM00866">
    <property type="entry name" value="UTRA"/>
    <property type="match status" value="1"/>
</dbReference>
<keyword evidence="2" id="KW-0238">DNA-binding</keyword>
<comment type="caution">
    <text evidence="4">The sequence shown here is derived from an EMBL/GenBank/DDBJ whole genome shotgun (WGS) entry which is preliminary data.</text>
</comment>
<gene>
    <name evidence="4" type="ORF">CBF32_10635</name>
</gene>
<accession>A0A369AS58</accession>
<keyword evidence="3" id="KW-0804">Transcription</keyword>
<dbReference type="PRINTS" id="PR00035">
    <property type="entry name" value="HTHGNTR"/>
</dbReference>
<proteinExistence type="predicted"/>
<organism evidence="4 5">
    <name type="scientific">Vagococcus fluvialis</name>
    <dbReference type="NCBI Taxonomy" id="2738"/>
    <lineage>
        <taxon>Bacteria</taxon>
        <taxon>Bacillati</taxon>
        <taxon>Bacillota</taxon>
        <taxon>Bacilli</taxon>
        <taxon>Lactobacillales</taxon>
        <taxon>Enterococcaceae</taxon>
        <taxon>Vagococcus</taxon>
    </lineage>
</organism>
<dbReference type="GO" id="GO:0045892">
    <property type="term" value="P:negative regulation of DNA-templated transcription"/>
    <property type="evidence" value="ECO:0007669"/>
    <property type="project" value="TreeGrafter"/>
</dbReference>
<dbReference type="InterPro" id="IPR028978">
    <property type="entry name" value="Chorismate_lyase_/UTRA_dom_sf"/>
</dbReference>
<keyword evidence="1" id="KW-0805">Transcription regulation</keyword>
<dbReference type="PANTHER" id="PTHR44846">
    <property type="entry name" value="MANNOSYL-D-GLYCERATE TRANSPORT/METABOLISM SYSTEM REPRESSOR MNGR-RELATED"/>
    <property type="match status" value="1"/>
</dbReference>
<dbReference type="InterPro" id="IPR036390">
    <property type="entry name" value="WH_DNA-bd_sf"/>
</dbReference>
<dbReference type="Gene3D" id="3.40.1410.10">
    <property type="entry name" value="Chorismate lyase-like"/>
    <property type="match status" value="1"/>
</dbReference>
<dbReference type="EMBL" id="NGJX01000012">
    <property type="protein sequence ID" value="RSU00311.1"/>
    <property type="molecule type" value="Genomic_DNA"/>
</dbReference>
<dbReference type="NCBIfam" id="NF041547">
    <property type="entry name" value="GntR_LSA1692"/>
    <property type="match status" value="1"/>
</dbReference>
<dbReference type="Proteomes" id="UP000288197">
    <property type="component" value="Unassembled WGS sequence"/>
</dbReference>
<dbReference type="InterPro" id="IPR000524">
    <property type="entry name" value="Tscrpt_reg_HTH_GntR"/>
</dbReference>
<dbReference type="Gene3D" id="1.10.10.10">
    <property type="entry name" value="Winged helix-like DNA-binding domain superfamily/Winged helix DNA-binding domain"/>
    <property type="match status" value="1"/>
</dbReference>
<sequence>MKKPNIFETVASKIKNNIDDGTYSQKQKLPSEYDLAKEFDVSRLTVRKAIDLLISQNLLVKQRGKGTYIMKQSDKFQSGQNGLLSFTESAKAFGKTSKSIVINFEIVTNLPDEVKKKLQVENESIYRIKRLRYFDEDPMTIEEIYIRTSFLPKDITEKDIEHSIFSLISEQIDISYSHQEIEAVLVTKELSEYLDVPLGDPLLLVHTVTYAASGIPILYDNSYYRADKYTFKNILHRP</sequence>
<evidence type="ECO:0000313" key="5">
    <source>
        <dbReference type="Proteomes" id="UP000288197"/>
    </source>
</evidence>
<dbReference type="InterPro" id="IPR050679">
    <property type="entry name" value="Bact_HTH_transcr_reg"/>
</dbReference>
<dbReference type="PANTHER" id="PTHR44846:SF1">
    <property type="entry name" value="MANNOSYL-D-GLYCERATE TRANSPORT_METABOLISM SYSTEM REPRESSOR MNGR-RELATED"/>
    <property type="match status" value="1"/>
</dbReference>
<dbReference type="GeneID" id="63147174"/>
<dbReference type="Pfam" id="PF07702">
    <property type="entry name" value="UTRA"/>
    <property type="match status" value="1"/>
</dbReference>
<dbReference type="GO" id="GO:0003700">
    <property type="term" value="F:DNA-binding transcription factor activity"/>
    <property type="evidence" value="ECO:0007669"/>
    <property type="project" value="InterPro"/>
</dbReference>
<dbReference type="SUPFAM" id="SSF46785">
    <property type="entry name" value="Winged helix' DNA-binding domain"/>
    <property type="match status" value="1"/>
</dbReference>
<dbReference type="OrthoDB" id="149756at2"/>
<reference evidence="4 5" key="1">
    <citation type="submission" date="2017-05" db="EMBL/GenBank/DDBJ databases">
        <title>Vagococcus spp. assemblies.</title>
        <authorList>
            <person name="Gulvik C.A."/>
        </authorList>
    </citation>
    <scope>NUCLEOTIDE SEQUENCE [LARGE SCALE GENOMIC DNA]</scope>
    <source>
        <strain evidence="4 5">NCFB 2497</strain>
    </source>
</reference>
<evidence type="ECO:0000256" key="3">
    <source>
        <dbReference type="ARBA" id="ARBA00023163"/>
    </source>
</evidence>
<dbReference type="PROSITE" id="PS50949">
    <property type="entry name" value="HTH_GNTR"/>
    <property type="match status" value="1"/>
</dbReference>
<dbReference type="CDD" id="cd07377">
    <property type="entry name" value="WHTH_GntR"/>
    <property type="match status" value="1"/>
</dbReference>
<keyword evidence="5" id="KW-1185">Reference proteome</keyword>
<dbReference type="SUPFAM" id="SSF64288">
    <property type="entry name" value="Chorismate lyase-like"/>
    <property type="match status" value="1"/>
</dbReference>
<dbReference type="AlphaFoldDB" id="A0A369AS58"/>
<dbReference type="Pfam" id="PF00392">
    <property type="entry name" value="GntR"/>
    <property type="match status" value="1"/>
</dbReference>
<name>A0A369AS58_9ENTE</name>
<dbReference type="InterPro" id="IPR036388">
    <property type="entry name" value="WH-like_DNA-bd_sf"/>
</dbReference>
<evidence type="ECO:0000256" key="2">
    <source>
        <dbReference type="ARBA" id="ARBA00023125"/>
    </source>
</evidence>
<dbReference type="SMART" id="SM00345">
    <property type="entry name" value="HTH_GNTR"/>
    <property type="match status" value="1"/>
</dbReference>
<dbReference type="InterPro" id="IPR011663">
    <property type="entry name" value="UTRA"/>
</dbReference>
<protein>
    <submittedName>
        <fullName evidence="4">GntR family transcriptional regulator</fullName>
    </submittedName>
</protein>
<evidence type="ECO:0000313" key="4">
    <source>
        <dbReference type="EMBL" id="RSU00311.1"/>
    </source>
</evidence>
<dbReference type="RefSeq" id="WP_114290261.1">
    <property type="nucleotide sequence ID" value="NZ_CP081459.1"/>
</dbReference>
<dbReference type="GO" id="GO:0003677">
    <property type="term" value="F:DNA binding"/>
    <property type="evidence" value="ECO:0007669"/>
    <property type="project" value="UniProtKB-KW"/>
</dbReference>